<dbReference type="CDD" id="cd16439">
    <property type="entry name" value="beta_Kdo_transferase_KpsC_2"/>
    <property type="match status" value="1"/>
</dbReference>
<proteinExistence type="predicted"/>
<evidence type="ECO:0000313" key="1">
    <source>
        <dbReference type="EMBL" id="SLN22555.1"/>
    </source>
</evidence>
<protein>
    <submittedName>
        <fullName evidence="1">Capsule polysaccharide biosynthesis protein</fullName>
    </submittedName>
</protein>
<name>A0A1Y5RPP5_9RHOB</name>
<accession>A0A1Y5RPP5</accession>
<dbReference type="GO" id="GO:0015774">
    <property type="term" value="P:polysaccharide transport"/>
    <property type="evidence" value="ECO:0007669"/>
    <property type="project" value="InterPro"/>
</dbReference>
<evidence type="ECO:0000313" key="2">
    <source>
        <dbReference type="Proteomes" id="UP000193623"/>
    </source>
</evidence>
<dbReference type="AlphaFoldDB" id="A0A1Y5RPP5"/>
<dbReference type="InterPro" id="IPR007833">
    <property type="entry name" value="Capsule_polysaccharide_synth"/>
</dbReference>
<sequence>MTHSAHTDPAAARPPARRLFVFNGGFLTQTRIRRILTLSGFDVSLGKPTPNDMIGVWGQSPTAWRGEAVAGRTDAPVLRVEDAFLRSVLPGRDGEPPLGLHLDTRGVHFDPAQPSDLEVLLAEHPLDDTHLLNQARDGMDRLRRLNLSKYNAFDPATPALTTSPALDAGYVLIIDQTKGDASVTASRADRNTFLEMLFVAREEHPTAPIVIKTHPETTAGHRDGHYRDADIGPNVHLMSDPVSPHALLDGAIAVYTVSSQLGFEAVLAGHKPVVFGQPFYMGWGLTDDRMPLDRRQRRLTRAQLFAAAMILYPKWYDPYRDRLCSLSEAIDTLAAHTRAWRDDAQGWVASGMRLWKRGPLQQVFGCHRKVVFEDNPATADALAAKTGRGRMVWAGKSDGHDSAYRVEDGFLRSRGLGAELIPPLSLVLDDLGIYYDPTGPSRLEVLIEAATALPPAASDRAEQLIARITSAGLSKYNLDASDVPDDLSGDDYKGRRILVPGQVEDDASIRLGTPDVATNRGLLAATRAANPAATILYKPHPDVEAGLRSGAVPDAAEFADVILDRTSPMAALEAVDAVWTMTSTLGFEALLRGKDVTCLGTPFYAGWGLTDDRAPPCVRRTARPTLAQLVHAILIDYPRYYDPVTQAPCPVWVVLDRLEQGTVPRPSRANRLLAKMQGAFASYAYLWR</sequence>
<gene>
    <name evidence="1" type="ORF">PSJ8397_00920</name>
</gene>
<dbReference type="Pfam" id="PF05159">
    <property type="entry name" value="Capsule_synth"/>
    <property type="match status" value="2"/>
</dbReference>
<dbReference type="EMBL" id="FWFT01000001">
    <property type="protein sequence ID" value="SLN22555.1"/>
    <property type="molecule type" value="Genomic_DNA"/>
</dbReference>
<dbReference type="OrthoDB" id="543755at2"/>
<dbReference type="CDD" id="cd16440">
    <property type="entry name" value="beta_Kdo_transferase_KpsC_1"/>
    <property type="match status" value="1"/>
</dbReference>
<organism evidence="1 2">
    <name type="scientific">Pseudooctadecabacter jejudonensis</name>
    <dbReference type="NCBI Taxonomy" id="1391910"/>
    <lineage>
        <taxon>Bacteria</taxon>
        <taxon>Pseudomonadati</taxon>
        <taxon>Pseudomonadota</taxon>
        <taxon>Alphaproteobacteria</taxon>
        <taxon>Rhodobacterales</taxon>
        <taxon>Paracoccaceae</taxon>
        <taxon>Pseudooctadecabacter</taxon>
    </lineage>
</organism>
<dbReference type="RefSeq" id="WP_085863322.1">
    <property type="nucleotide sequence ID" value="NZ_FWFT01000001.1"/>
</dbReference>
<dbReference type="GO" id="GO:0000271">
    <property type="term" value="P:polysaccharide biosynthetic process"/>
    <property type="evidence" value="ECO:0007669"/>
    <property type="project" value="InterPro"/>
</dbReference>
<dbReference type="Proteomes" id="UP000193623">
    <property type="component" value="Unassembled WGS sequence"/>
</dbReference>
<reference evidence="1 2" key="1">
    <citation type="submission" date="2017-03" db="EMBL/GenBank/DDBJ databases">
        <authorList>
            <person name="Afonso C.L."/>
            <person name="Miller P.J."/>
            <person name="Scott M.A."/>
            <person name="Spackman E."/>
            <person name="Goraichik I."/>
            <person name="Dimitrov K.M."/>
            <person name="Suarez D.L."/>
            <person name="Swayne D.E."/>
        </authorList>
    </citation>
    <scope>NUCLEOTIDE SEQUENCE [LARGE SCALE GENOMIC DNA]</scope>
    <source>
        <strain evidence="1 2">CECT 8397</strain>
    </source>
</reference>
<keyword evidence="2" id="KW-1185">Reference proteome</keyword>